<accession>A0A024U0Y6</accession>
<gene>
    <name evidence="2" type="ORF">H310_07521</name>
</gene>
<protein>
    <submittedName>
        <fullName evidence="2">Uncharacterized protein</fullName>
    </submittedName>
</protein>
<reference evidence="2" key="1">
    <citation type="submission" date="2013-12" db="EMBL/GenBank/DDBJ databases">
        <title>The Genome Sequence of Aphanomyces invadans NJM9701.</title>
        <authorList>
            <consortium name="The Broad Institute Genomics Platform"/>
            <person name="Russ C."/>
            <person name="Tyler B."/>
            <person name="van West P."/>
            <person name="Dieguez-Uribeondo J."/>
            <person name="Young S.K."/>
            <person name="Zeng Q."/>
            <person name="Gargeya S."/>
            <person name="Fitzgerald M."/>
            <person name="Abouelleil A."/>
            <person name="Alvarado L."/>
            <person name="Chapman S.B."/>
            <person name="Gainer-Dewar J."/>
            <person name="Goldberg J."/>
            <person name="Griggs A."/>
            <person name="Gujja S."/>
            <person name="Hansen M."/>
            <person name="Howarth C."/>
            <person name="Imamovic A."/>
            <person name="Ireland A."/>
            <person name="Larimer J."/>
            <person name="McCowan C."/>
            <person name="Murphy C."/>
            <person name="Pearson M."/>
            <person name="Poon T.W."/>
            <person name="Priest M."/>
            <person name="Roberts A."/>
            <person name="Saif S."/>
            <person name="Shea T."/>
            <person name="Sykes S."/>
            <person name="Wortman J."/>
            <person name="Nusbaum C."/>
            <person name="Birren B."/>
        </authorList>
    </citation>
    <scope>NUCLEOTIDE SEQUENCE [LARGE SCALE GENOMIC DNA]</scope>
    <source>
        <strain evidence="2">NJM9701</strain>
    </source>
</reference>
<name>A0A024U0Y6_9STRA</name>
<dbReference type="GeneID" id="20084571"/>
<dbReference type="RefSeq" id="XP_008871121.1">
    <property type="nucleotide sequence ID" value="XM_008872899.1"/>
</dbReference>
<organism evidence="2">
    <name type="scientific">Aphanomyces invadans</name>
    <dbReference type="NCBI Taxonomy" id="157072"/>
    <lineage>
        <taxon>Eukaryota</taxon>
        <taxon>Sar</taxon>
        <taxon>Stramenopiles</taxon>
        <taxon>Oomycota</taxon>
        <taxon>Saprolegniomycetes</taxon>
        <taxon>Saprolegniales</taxon>
        <taxon>Verrucalvaceae</taxon>
        <taxon>Aphanomyces</taxon>
    </lineage>
</organism>
<proteinExistence type="predicted"/>
<sequence>MSSRDASSTRAGLYEWCDIAEVATAQRKAFSRKINSTTSLASKALKKAKKQAMPSTRTAFRQQHEAMQRRHSSFLKSSSLSSSSSLLSSAASRFEAHLNNAVFAPQLPRLL</sequence>
<dbReference type="AlphaFoldDB" id="A0A024U0Y6"/>
<dbReference type="VEuPathDB" id="FungiDB:H310_07521"/>
<dbReference type="OrthoDB" id="10467729at2759"/>
<feature type="region of interest" description="Disordered" evidence="1">
    <location>
        <begin position="41"/>
        <end position="79"/>
    </location>
</feature>
<evidence type="ECO:0000313" key="2">
    <source>
        <dbReference type="EMBL" id="ETW00096.1"/>
    </source>
</evidence>
<dbReference type="EMBL" id="KI913965">
    <property type="protein sequence ID" value="ETW00096.1"/>
    <property type="molecule type" value="Genomic_DNA"/>
</dbReference>
<evidence type="ECO:0000256" key="1">
    <source>
        <dbReference type="SAM" id="MobiDB-lite"/>
    </source>
</evidence>